<gene>
    <name evidence="3" type="ORF">FLB_11890</name>
</gene>
<dbReference type="EMBL" id="JMTM01000035">
    <property type="protein sequence ID" value="OAZ04196.1"/>
    <property type="molecule type" value="Genomic_DNA"/>
</dbReference>
<comment type="caution">
    <text evidence="3">The sequence shown here is derived from an EMBL/GenBank/DDBJ whole genome shotgun (WGS) entry which is preliminary data.</text>
</comment>
<dbReference type="PANTHER" id="PTHR30547">
    <property type="entry name" value="UNCHARACTERIZED PROTEIN YHCG-RELATED"/>
    <property type="match status" value="1"/>
</dbReference>
<dbReference type="AlphaFoldDB" id="A0A199XSH1"/>
<sequence length="388" mass="45683">MEDIENISIQIENIHSYFSDYANRQVNYAYTLRNWLIGMYLFQIEQKGKERAEYGEKIYKNLAKKLKEKNIKGMSFMMLHSFKNFFLTYPSIIQLVTEQFQNVENKDFVIIQSLIGEFNLEDKAIRQSVIEQPKIREKVKSIADENPSLFISKISFTHILEFIKIENALQRSFYEIQTIKNNWTVRQLQREINSMLFERIGLSTNKELLLDKVKNDHFSAFSDIVKSPYILEFLNIPEIATYSENDLEQSIINHLQQFLIELGRGFCFEAIQKRISFNNKHYRIDLVFYHRILKCHILIDLKIGEFDHSDAGQMNLYLNYFKENEMAENDNPPIGIILCSQRDAALVHYATGGLSQEVFVSKYKLQLPTEDELKDLIKNDVKSFQNSD</sequence>
<evidence type="ECO:0000259" key="2">
    <source>
        <dbReference type="Pfam" id="PF17761"/>
    </source>
</evidence>
<dbReference type="Proteomes" id="UP000093807">
    <property type="component" value="Unassembled WGS sequence"/>
</dbReference>
<dbReference type="RefSeq" id="WP_064715024.1">
    <property type="nucleotide sequence ID" value="NZ_JMTM01000035.1"/>
</dbReference>
<dbReference type="OrthoDB" id="9801263at2"/>
<feature type="domain" description="YhcG PDDEXK nuclease" evidence="1">
    <location>
        <begin position="223"/>
        <end position="375"/>
    </location>
</feature>
<feature type="domain" description="YhcG N-terminal" evidence="2">
    <location>
        <begin position="148"/>
        <end position="199"/>
    </location>
</feature>
<dbReference type="Pfam" id="PF17761">
    <property type="entry name" value="DUF1016_N"/>
    <property type="match status" value="2"/>
</dbReference>
<evidence type="ECO:0000313" key="3">
    <source>
        <dbReference type="EMBL" id="OAZ04196.1"/>
    </source>
</evidence>
<dbReference type="InterPro" id="IPR053148">
    <property type="entry name" value="PD-DEXK-like_domain"/>
</dbReference>
<evidence type="ECO:0000259" key="1">
    <source>
        <dbReference type="Pfam" id="PF06250"/>
    </source>
</evidence>
<dbReference type="InterPro" id="IPR041527">
    <property type="entry name" value="YhcG_N"/>
</dbReference>
<dbReference type="Pfam" id="PF06250">
    <property type="entry name" value="YhcG_C"/>
    <property type="match status" value="1"/>
</dbReference>
<dbReference type="InterPro" id="IPR009362">
    <property type="entry name" value="YhcG_C"/>
</dbReference>
<evidence type="ECO:0008006" key="5">
    <source>
        <dbReference type="Google" id="ProtNLM"/>
    </source>
</evidence>
<dbReference type="InterPro" id="IPR011856">
    <property type="entry name" value="tRNA_endonuc-like_dom_sf"/>
</dbReference>
<keyword evidence="4" id="KW-1185">Reference proteome</keyword>
<feature type="domain" description="YhcG N-terminal" evidence="2">
    <location>
        <begin position="22"/>
        <end position="98"/>
    </location>
</feature>
<reference evidence="3 4" key="1">
    <citation type="submission" date="2016-06" db="EMBL/GenBank/DDBJ databases">
        <title>Draft genome sequence of Flavobacterium succinicans strain DD5b.</title>
        <authorList>
            <person name="Poehlein A."/>
            <person name="Daniel R."/>
            <person name="Simeonova D.D."/>
        </authorList>
    </citation>
    <scope>NUCLEOTIDE SEQUENCE [LARGE SCALE GENOMIC DNA]</scope>
    <source>
        <strain evidence="3 4">DD5b</strain>
    </source>
</reference>
<dbReference type="GO" id="GO:0003676">
    <property type="term" value="F:nucleic acid binding"/>
    <property type="evidence" value="ECO:0007669"/>
    <property type="project" value="InterPro"/>
</dbReference>
<dbReference type="Gene3D" id="3.40.1350.10">
    <property type="match status" value="1"/>
</dbReference>
<accession>A0A199XSH1</accession>
<protein>
    <recommendedName>
        <fullName evidence="5">Nuclease of restriction endonuclease-like (RecB) superfamily, DUF1016 family</fullName>
    </recommendedName>
</protein>
<organism evidence="3 4">
    <name type="scientific">Flavobacterium succinicans</name>
    <dbReference type="NCBI Taxonomy" id="29536"/>
    <lineage>
        <taxon>Bacteria</taxon>
        <taxon>Pseudomonadati</taxon>
        <taxon>Bacteroidota</taxon>
        <taxon>Flavobacteriia</taxon>
        <taxon>Flavobacteriales</taxon>
        <taxon>Flavobacteriaceae</taxon>
        <taxon>Flavobacterium</taxon>
    </lineage>
</organism>
<evidence type="ECO:0000313" key="4">
    <source>
        <dbReference type="Proteomes" id="UP000093807"/>
    </source>
</evidence>
<proteinExistence type="predicted"/>
<dbReference type="PATRIC" id="fig|29536.5.peg.1251"/>
<dbReference type="PANTHER" id="PTHR30547:SF5">
    <property type="entry name" value="NUCLEASE YHCG-RELATED"/>
    <property type="match status" value="1"/>
</dbReference>
<name>A0A199XSH1_9FLAO</name>